<name>A0A923SLI5_9BACT</name>
<evidence type="ECO:0000259" key="2">
    <source>
        <dbReference type="Pfam" id="PF09990"/>
    </source>
</evidence>
<proteinExistence type="predicted"/>
<accession>A0A923SLI5</accession>
<evidence type="ECO:0000313" key="3">
    <source>
        <dbReference type="EMBL" id="MBC5994916.1"/>
    </source>
</evidence>
<keyword evidence="1" id="KW-1133">Transmembrane helix</keyword>
<organism evidence="3 4">
    <name type="scientific">Pontibacter cellulosilyticus</name>
    <dbReference type="NCBI Taxonomy" id="1720253"/>
    <lineage>
        <taxon>Bacteria</taxon>
        <taxon>Pseudomonadati</taxon>
        <taxon>Bacteroidota</taxon>
        <taxon>Cytophagia</taxon>
        <taxon>Cytophagales</taxon>
        <taxon>Hymenobacteraceae</taxon>
        <taxon>Pontibacter</taxon>
    </lineage>
</organism>
<protein>
    <recommendedName>
        <fullName evidence="2">DUF2231 domain-containing protein</fullName>
    </recommendedName>
</protein>
<evidence type="ECO:0000256" key="1">
    <source>
        <dbReference type="SAM" id="Phobius"/>
    </source>
</evidence>
<reference evidence="3" key="1">
    <citation type="submission" date="2020-08" db="EMBL/GenBank/DDBJ databases">
        <title>Pontibacter sp. SD6 16S ribosomal RNA gene Genome sequencing and assembly.</title>
        <authorList>
            <person name="Kang M."/>
        </authorList>
    </citation>
    <scope>NUCLEOTIDE SEQUENCE</scope>
    <source>
        <strain evidence="3">SD6</strain>
    </source>
</reference>
<gene>
    <name evidence="3" type="ORF">H8S84_18875</name>
</gene>
<evidence type="ECO:0000313" key="4">
    <source>
        <dbReference type="Proteomes" id="UP000603640"/>
    </source>
</evidence>
<feature type="transmembrane region" description="Helical" evidence="1">
    <location>
        <begin position="118"/>
        <end position="134"/>
    </location>
</feature>
<dbReference type="AlphaFoldDB" id="A0A923SLI5"/>
<feature type="transmembrane region" description="Helical" evidence="1">
    <location>
        <begin position="17"/>
        <end position="39"/>
    </location>
</feature>
<sequence length="161" mass="17704">MTEPTFWRAEIWHPLTLHFPITLLLVATVVMVVVLFLSGDKKIFWQKVGSYSLYAGCLAAWVAIYTGDMADGIVSRKICDPTVLKSHENAAFNLAYLFTAATALTLSLNIINLYHKTLRILVVLLMIAGTYYLVETGHKGAQVVYEQGGGVNMPASDCAGY</sequence>
<dbReference type="EMBL" id="JACRVF010000007">
    <property type="protein sequence ID" value="MBC5994916.1"/>
    <property type="molecule type" value="Genomic_DNA"/>
</dbReference>
<feature type="transmembrane region" description="Helical" evidence="1">
    <location>
        <begin position="90"/>
        <end position="111"/>
    </location>
</feature>
<dbReference type="Proteomes" id="UP000603640">
    <property type="component" value="Unassembled WGS sequence"/>
</dbReference>
<feature type="domain" description="DUF2231" evidence="2">
    <location>
        <begin position="13"/>
        <end position="151"/>
    </location>
</feature>
<keyword evidence="4" id="KW-1185">Reference proteome</keyword>
<dbReference type="RefSeq" id="WP_187068943.1">
    <property type="nucleotide sequence ID" value="NZ_JACRVF010000007.1"/>
</dbReference>
<dbReference type="Pfam" id="PF09990">
    <property type="entry name" value="DUF2231"/>
    <property type="match status" value="1"/>
</dbReference>
<dbReference type="InterPro" id="IPR019251">
    <property type="entry name" value="DUF2231_TM"/>
</dbReference>
<comment type="caution">
    <text evidence="3">The sequence shown here is derived from an EMBL/GenBank/DDBJ whole genome shotgun (WGS) entry which is preliminary data.</text>
</comment>
<keyword evidence="1" id="KW-0812">Transmembrane</keyword>
<keyword evidence="1" id="KW-0472">Membrane</keyword>
<feature type="transmembrane region" description="Helical" evidence="1">
    <location>
        <begin position="51"/>
        <end position="70"/>
    </location>
</feature>